<evidence type="ECO:0000313" key="2">
    <source>
        <dbReference type="EMBL" id="AEW95065.1"/>
    </source>
</evidence>
<dbReference type="Gene3D" id="3.40.50.12580">
    <property type="match status" value="1"/>
</dbReference>
<dbReference type="STRING" id="1003195.SCATT_26940"/>
<feature type="region of interest" description="Disordered" evidence="1">
    <location>
        <begin position="138"/>
        <end position="200"/>
    </location>
</feature>
<name>G8X2E9_STREN</name>
<dbReference type="KEGG" id="scy:SCATT_26940"/>
<dbReference type="OrthoDB" id="3661391at2"/>
<dbReference type="eggNOG" id="COG0707">
    <property type="taxonomic scope" value="Bacteria"/>
</dbReference>
<gene>
    <name evidence="2" type="ordered locus">SCATT_26940</name>
</gene>
<dbReference type="HOGENOM" id="CLU_033988_0_0_11"/>
<sequence length="643" mass="68145">MVIPSGVQATEGLDQVVAEATWLRVPVGPEARRWATRAATARVLLVVHNVTSATRLLDVLPLFHGDLRIQCLATCTGSSPFTDGTRRLLDQVGLLVLPWEQAKATPADLVISASYGGELAELQGELAVLSHGIGYNKKLSREPGAGSREPGAGSREPGAGSREPGAGSREPGAGSREPGAGSREPGAGSREPGAGPVFGLSPEWLLHEGKPFASATVLSHPEQLERLRAACPEAAPTAVLAGDPCFDRMLAAVRYRERYRRAFGIAPGQRLVVLNSTWNPRALFGDAAGDPLAQLLPRLTSELPLDQYRTAAVLHPNIWHGHGTGQVRRWLERARRAGLLLIPPLGEWRQALIAADCVIGDHGSVTYYAAALGRPVLLGAFPAQDLDPGSPVAELGRSAPHLRPREPLRPQLDRLLDGYDPAPQARFAALATSAPGRSAALLRRLFYDLLGLAEPAHPAALDRLPLPDRAVPPPTAPVRVLTRLDRAMAGGAPEVAVTRYADPATEPGDPDTLDAHTVVHEETADPGRLDLADVVVAHDSRLGPAAAWTREALALYPHCAMAAFVTGPGRCLVRTADGRLVALTADPDDDGRPDLCDPAAYASALYAWYDAGGRAEELAHGLVVVTGVGRHRITVETDPPPEA</sequence>
<dbReference type="InterPro" id="IPR043148">
    <property type="entry name" value="TagF_C"/>
</dbReference>
<dbReference type="PATRIC" id="fig|1003195.29.peg.2698"/>
<protein>
    <submittedName>
        <fullName evidence="2">Uncharacterized protein</fullName>
    </submittedName>
</protein>
<proteinExistence type="predicted"/>
<dbReference type="EMBL" id="CP003219">
    <property type="protein sequence ID" value="AEW95065.1"/>
    <property type="molecule type" value="Genomic_DNA"/>
</dbReference>
<organism evidence="2 3">
    <name type="scientific">Streptantibioticus cattleyicolor (strain ATCC 35852 / DSM 46488 / JCM 4925 / NBRC 14057 / NRRL 8057)</name>
    <name type="common">Streptomyces cattleya</name>
    <dbReference type="NCBI Taxonomy" id="1003195"/>
    <lineage>
        <taxon>Bacteria</taxon>
        <taxon>Bacillati</taxon>
        <taxon>Actinomycetota</taxon>
        <taxon>Actinomycetes</taxon>
        <taxon>Kitasatosporales</taxon>
        <taxon>Streptomycetaceae</taxon>
        <taxon>Streptantibioticus</taxon>
    </lineage>
</organism>
<accession>G8X2E9</accession>
<keyword evidence="3" id="KW-1185">Reference proteome</keyword>
<evidence type="ECO:0000313" key="3">
    <source>
        <dbReference type="Proteomes" id="UP000007842"/>
    </source>
</evidence>
<dbReference type="RefSeq" id="WP_014627968.1">
    <property type="nucleotide sequence ID" value="NC_017586.1"/>
</dbReference>
<dbReference type="AlphaFoldDB" id="G8X2E9"/>
<reference evidence="3" key="1">
    <citation type="submission" date="2011-12" db="EMBL/GenBank/DDBJ databases">
        <title>Complete genome sequence of Streptomyces cattleya strain DSM 46488.</title>
        <authorList>
            <person name="Ou H.-Y."/>
            <person name="Li P."/>
            <person name="Zhao C."/>
            <person name="O'Hagan D."/>
            <person name="Deng Z."/>
        </authorList>
    </citation>
    <scope>NUCLEOTIDE SEQUENCE [LARGE SCALE GENOMIC DNA]</scope>
    <source>
        <strain evidence="3">ATCC 35852 / DSM 46488 / JCM 4925 / NBRC 14057 / NRRL 8057</strain>
    </source>
</reference>
<dbReference type="Proteomes" id="UP000007842">
    <property type="component" value="Chromosome"/>
</dbReference>
<evidence type="ECO:0000256" key="1">
    <source>
        <dbReference type="SAM" id="MobiDB-lite"/>
    </source>
</evidence>
<dbReference type="SUPFAM" id="SSF53756">
    <property type="entry name" value="UDP-Glycosyltransferase/glycogen phosphorylase"/>
    <property type="match status" value="1"/>
</dbReference>